<protein>
    <recommendedName>
        <fullName evidence="2">Telomeric repeat-binding factor 2-interacting protein 1</fullName>
        <shortName evidence="2">TERF2-interacting telomeric protein 1</shortName>
    </recommendedName>
    <alternativeName>
        <fullName evidence="2">Repressor/activator protein 1 homolog</fullName>
    </alternativeName>
</protein>
<feature type="compositionally biased region" description="Polar residues" evidence="3">
    <location>
        <begin position="348"/>
        <end position="366"/>
    </location>
</feature>
<dbReference type="PANTHER" id="PTHR16466:SF6">
    <property type="entry name" value="TELOMERIC REPEAT-BINDING FACTOR 2-INTERACTING PROTEIN 1"/>
    <property type="match status" value="1"/>
</dbReference>
<comment type="subunit">
    <text evidence="2">Homodimer.</text>
</comment>
<keyword evidence="6" id="KW-1185">Reference proteome</keyword>
<evidence type="ECO:0000313" key="5">
    <source>
        <dbReference type="EMBL" id="KFM65063.1"/>
    </source>
</evidence>
<evidence type="ECO:0000259" key="4">
    <source>
        <dbReference type="PROSITE" id="PS50172"/>
    </source>
</evidence>
<proteinExistence type="inferred from homology"/>
<keyword evidence="2" id="KW-0779">Telomere</keyword>
<keyword evidence="2" id="KW-0158">Chromosome</keyword>
<comment type="subcellular location">
    <subcellularLocation>
        <location evidence="2">Nucleus</location>
    </subcellularLocation>
    <subcellularLocation>
        <location evidence="2">Chromosome</location>
        <location evidence="2">Telomere</location>
    </subcellularLocation>
</comment>
<comment type="function">
    <text evidence="2">Acts both as a regulator of telomere function and as a transcription regulator. Involved in the regulation of telomere length and protection as a component of the shelterin complex (telosome). Does not bind DNA directly: recruited to telomeric double-stranded 5'-TTAGGG-3' repeats via its interaction with terf2. Independently of its function in telomeres, also acts as a transcription regulator: recruited to extratelomeric 5'-TTAGGG-3' sites via its association with terf2 or other factors, and regulates gene expression.</text>
</comment>
<dbReference type="SUPFAM" id="SSF52113">
    <property type="entry name" value="BRCT domain"/>
    <property type="match status" value="1"/>
</dbReference>
<keyword evidence="1 2" id="KW-0539">Nucleus</keyword>
<dbReference type="PANTHER" id="PTHR16466">
    <property type="entry name" value="TELOMERE REPEAT-BINDING FACTOR 2-INTERACTING PROTEIN 1"/>
    <property type="match status" value="1"/>
</dbReference>
<keyword evidence="2" id="KW-0805">Transcription regulation</keyword>
<keyword evidence="2" id="KW-0010">Activator</keyword>
<sequence length="448" mass="48872">MSEFVHSIVLFSAEDGSPLEFNIRSVNEKLLLKSMIEHGGGMCSHNENAIHLISPGTKVLNVDLNKKLVSTKYVFDCVKLNYLLDINDYLIKISEAETSDISDEDSAKLLPAHLPVDKEMPSEGCVVHSLDKEPVIADNNGQLDLPCSDVGICTKNKDSALISDAPDVIFGGSSLELTCCDLDVSNHNLNRINHQALDIKSSVTTVDESANSKSAEIFRSSNDAQDEFSKAPVNCLQDPGNKSFIIDSSEDEIRPTGPVYDGVNPLGTVIDSGALGSDNQLIYNKDSNENLKDNIYVVTVDQHIEQKQQVSPVAVSSSQPENDPDDFDKLLLSKAQNAKTVEEEEDAQSQSYTVSSSADAQVGSKPSSCEINSAEVLGAGSTVPDSAMPNAERLTERQLYMQNLEAEVERILRKPSPKSIQDKICLVKYICCLKRLPPDVVLQSLQNR</sequence>
<reference evidence="5 6" key="1">
    <citation type="submission" date="2013-11" db="EMBL/GenBank/DDBJ databases">
        <title>Genome sequencing of Stegodyphus mimosarum.</title>
        <authorList>
            <person name="Bechsgaard J."/>
        </authorList>
    </citation>
    <scope>NUCLEOTIDE SEQUENCE [LARGE SCALE GENOMIC DNA]</scope>
</reference>
<dbReference type="GO" id="GO:0031848">
    <property type="term" value="P:protection from non-homologous end joining at telomere"/>
    <property type="evidence" value="ECO:0007669"/>
    <property type="project" value="TreeGrafter"/>
</dbReference>
<dbReference type="PROSITE" id="PS50172">
    <property type="entry name" value="BRCT"/>
    <property type="match status" value="1"/>
</dbReference>
<feature type="region of interest" description="Disordered" evidence="3">
    <location>
        <begin position="308"/>
        <end position="366"/>
    </location>
</feature>
<dbReference type="Gene3D" id="3.40.50.10190">
    <property type="entry name" value="BRCT domain"/>
    <property type="match status" value="1"/>
</dbReference>
<dbReference type="Proteomes" id="UP000054359">
    <property type="component" value="Unassembled WGS sequence"/>
</dbReference>
<dbReference type="GO" id="GO:0042162">
    <property type="term" value="F:telomeric DNA binding"/>
    <property type="evidence" value="ECO:0007669"/>
    <property type="project" value="TreeGrafter"/>
</dbReference>
<keyword evidence="2" id="KW-0804">Transcription</keyword>
<evidence type="ECO:0000256" key="3">
    <source>
        <dbReference type="SAM" id="MobiDB-lite"/>
    </source>
</evidence>
<evidence type="ECO:0000313" key="6">
    <source>
        <dbReference type="Proteomes" id="UP000054359"/>
    </source>
</evidence>
<comment type="similarity">
    <text evidence="2">Belongs to the RAP1 family.</text>
</comment>
<dbReference type="STRING" id="407821.A0A087TIX4"/>
<dbReference type="GO" id="GO:0070187">
    <property type="term" value="C:shelterin complex"/>
    <property type="evidence" value="ECO:0007669"/>
    <property type="project" value="TreeGrafter"/>
</dbReference>
<dbReference type="GO" id="GO:0006355">
    <property type="term" value="P:regulation of DNA-templated transcription"/>
    <property type="evidence" value="ECO:0007669"/>
    <property type="project" value="UniProtKB-UniRule"/>
</dbReference>
<accession>A0A087TIX4</accession>
<organism evidence="5 6">
    <name type="scientific">Stegodyphus mimosarum</name>
    <name type="common">African social velvet spider</name>
    <dbReference type="NCBI Taxonomy" id="407821"/>
    <lineage>
        <taxon>Eukaryota</taxon>
        <taxon>Metazoa</taxon>
        <taxon>Ecdysozoa</taxon>
        <taxon>Arthropoda</taxon>
        <taxon>Chelicerata</taxon>
        <taxon>Arachnida</taxon>
        <taxon>Araneae</taxon>
        <taxon>Araneomorphae</taxon>
        <taxon>Entelegynae</taxon>
        <taxon>Eresoidea</taxon>
        <taxon>Eresidae</taxon>
        <taxon>Stegodyphus</taxon>
    </lineage>
</organism>
<evidence type="ECO:0000256" key="1">
    <source>
        <dbReference type="ARBA" id="ARBA00023242"/>
    </source>
</evidence>
<evidence type="ECO:0000256" key="2">
    <source>
        <dbReference type="RuleBase" id="RU367107"/>
    </source>
</evidence>
<dbReference type="GO" id="GO:0010833">
    <property type="term" value="P:telomere maintenance via telomere lengthening"/>
    <property type="evidence" value="ECO:0007669"/>
    <property type="project" value="UniProtKB-UniRule"/>
</dbReference>
<dbReference type="InterPro" id="IPR001357">
    <property type="entry name" value="BRCT_dom"/>
</dbReference>
<feature type="compositionally biased region" description="Low complexity" evidence="3">
    <location>
        <begin position="308"/>
        <end position="319"/>
    </location>
</feature>
<dbReference type="Pfam" id="PF16589">
    <property type="entry name" value="BRCT_2"/>
    <property type="match status" value="1"/>
</dbReference>
<dbReference type="OrthoDB" id="435460at2759"/>
<gene>
    <name evidence="5" type="ORF">X975_00696</name>
</gene>
<feature type="domain" description="BRCT" evidence="4">
    <location>
        <begin position="1"/>
        <end position="91"/>
    </location>
</feature>
<dbReference type="EMBL" id="KK115412">
    <property type="protein sequence ID" value="KFM65063.1"/>
    <property type="molecule type" value="Genomic_DNA"/>
</dbReference>
<feature type="non-terminal residue" evidence="5">
    <location>
        <position position="448"/>
    </location>
</feature>
<dbReference type="OMA" id="PDSPMQN"/>
<name>A0A087TIX4_STEMI</name>
<dbReference type="InterPro" id="IPR036420">
    <property type="entry name" value="BRCT_dom_sf"/>
</dbReference>
<dbReference type="InterPro" id="IPR039595">
    <property type="entry name" value="TE2IP/Rap1"/>
</dbReference>
<dbReference type="AlphaFoldDB" id="A0A087TIX4"/>